<reference evidence="3" key="1">
    <citation type="submission" date="2020-08" db="EMBL/GenBank/DDBJ databases">
        <title>Sequencing the genomes of 1000 actinobacteria strains.</title>
        <authorList>
            <person name="Klenk H.-P."/>
        </authorList>
    </citation>
    <scope>NUCLEOTIDE SEQUENCE</scope>
    <source>
        <strain evidence="3">DSM 10695</strain>
    </source>
</reference>
<dbReference type="PANTHER" id="PTHR31528">
    <property type="entry name" value="4-AMINO-5-HYDROXYMETHYL-2-METHYLPYRIMIDINE PHOSPHATE SYNTHASE THI11-RELATED"/>
    <property type="match status" value="1"/>
</dbReference>
<dbReference type="PANTHER" id="PTHR31528:SF15">
    <property type="entry name" value="RIBOFLAVIN-BINDING PROTEIN RIBY"/>
    <property type="match status" value="1"/>
</dbReference>
<protein>
    <submittedName>
        <fullName evidence="3">NitT/TauT family transport system substrate-binding protein</fullName>
    </submittedName>
</protein>
<dbReference type="SUPFAM" id="SSF53850">
    <property type="entry name" value="Periplasmic binding protein-like II"/>
    <property type="match status" value="1"/>
</dbReference>
<sequence>MTHSMPRLAALAACSALVLAACGGQTAPDASQSAAADAAPLVLGLTYIPNVQFAPAYIAADDGFFTERGIDATIRHHGADEGLFTALVAGDEDVVIASGDEAVVGAASGMDLVSIGAYYRSYPGVVIVPSGSDVTELADLKGKTIGIPGEYGSNWYATLAALNEAGLSTEDVTIASIGYTQQAAIAAGQVDAVVGFTNNDLVQMERAGLNVHSIPLGSDVPLVGASIITTRAWAEANPGLAKQAVAAIAAGVDAAISFPDHALEVTALRDDTLSDAATLQTAKSVLDATIPLWRGDDGAPTPVQDTGTWTKMVSFLGTIPGLLQGGVDPAAVVTNDYAGGE</sequence>
<feature type="chain" id="PRO_5039007413" evidence="1">
    <location>
        <begin position="21"/>
        <end position="341"/>
    </location>
</feature>
<organism evidence="3 4">
    <name type="scientific">Schaalia hyovaginalis</name>
    <dbReference type="NCBI Taxonomy" id="29316"/>
    <lineage>
        <taxon>Bacteria</taxon>
        <taxon>Bacillati</taxon>
        <taxon>Actinomycetota</taxon>
        <taxon>Actinomycetes</taxon>
        <taxon>Actinomycetales</taxon>
        <taxon>Actinomycetaceae</taxon>
        <taxon>Schaalia</taxon>
    </lineage>
</organism>
<proteinExistence type="predicted"/>
<feature type="signal peptide" evidence="1">
    <location>
        <begin position="1"/>
        <end position="20"/>
    </location>
</feature>
<evidence type="ECO:0000313" key="3">
    <source>
        <dbReference type="EMBL" id="MBB6334655.1"/>
    </source>
</evidence>
<gene>
    <name evidence="3" type="ORF">HD592_001220</name>
</gene>
<comment type="caution">
    <text evidence="3">The sequence shown here is derived from an EMBL/GenBank/DDBJ whole genome shotgun (WGS) entry which is preliminary data.</text>
</comment>
<dbReference type="GO" id="GO:0009228">
    <property type="term" value="P:thiamine biosynthetic process"/>
    <property type="evidence" value="ECO:0007669"/>
    <property type="project" value="InterPro"/>
</dbReference>
<keyword evidence="4" id="KW-1185">Reference proteome</keyword>
<dbReference type="AlphaFoldDB" id="A0A923IXZ6"/>
<dbReference type="InterPro" id="IPR015168">
    <property type="entry name" value="SsuA/THI5"/>
</dbReference>
<feature type="domain" description="SsuA/THI5-like" evidence="2">
    <location>
        <begin position="50"/>
        <end position="262"/>
    </location>
</feature>
<dbReference type="Gene3D" id="3.40.190.10">
    <property type="entry name" value="Periplasmic binding protein-like II"/>
    <property type="match status" value="2"/>
</dbReference>
<name>A0A923IXZ6_9ACTO</name>
<evidence type="ECO:0000259" key="2">
    <source>
        <dbReference type="Pfam" id="PF09084"/>
    </source>
</evidence>
<dbReference type="EMBL" id="JACHMK010000001">
    <property type="protein sequence ID" value="MBB6334655.1"/>
    <property type="molecule type" value="Genomic_DNA"/>
</dbReference>
<accession>A0A923IXZ6</accession>
<evidence type="ECO:0000313" key="4">
    <source>
        <dbReference type="Proteomes" id="UP000617426"/>
    </source>
</evidence>
<evidence type="ECO:0000256" key="1">
    <source>
        <dbReference type="SAM" id="SignalP"/>
    </source>
</evidence>
<keyword evidence="1" id="KW-0732">Signal</keyword>
<dbReference type="Proteomes" id="UP000617426">
    <property type="component" value="Unassembled WGS sequence"/>
</dbReference>
<dbReference type="RefSeq" id="WP_184452543.1">
    <property type="nucleotide sequence ID" value="NZ_JACHMK010000001.1"/>
</dbReference>
<dbReference type="InterPro" id="IPR027939">
    <property type="entry name" value="NMT1/THI5"/>
</dbReference>
<dbReference type="Pfam" id="PF09084">
    <property type="entry name" value="NMT1"/>
    <property type="match status" value="1"/>
</dbReference>
<dbReference type="PROSITE" id="PS51257">
    <property type="entry name" value="PROKAR_LIPOPROTEIN"/>
    <property type="match status" value="1"/>
</dbReference>